<dbReference type="InterPro" id="IPR006016">
    <property type="entry name" value="UspA"/>
</dbReference>
<dbReference type="CDD" id="cd00293">
    <property type="entry name" value="USP-like"/>
    <property type="match status" value="1"/>
</dbReference>
<dbReference type="AlphaFoldDB" id="A0A8D5FKW2"/>
<dbReference type="KEGG" id="dbk:DGMP_31540"/>
<evidence type="ECO:0000313" key="4">
    <source>
        <dbReference type="EMBL" id="BCL62461.1"/>
    </source>
</evidence>
<dbReference type="Proteomes" id="UP000826725">
    <property type="component" value="Chromosome"/>
</dbReference>
<protein>
    <recommendedName>
        <fullName evidence="3">UspA domain-containing protein</fullName>
    </recommendedName>
</protein>
<dbReference type="EMBL" id="AP024086">
    <property type="protein sequence ID" value="BCL62461.1"/>
    <property type="molecule type" value="Genomic_DNA"/>
</dbReference>
<evidence type="ECO:0000256" key="1">
    <source>
        <dbReference type="ARBA" id="ARBA00008791"/>
    </source>
</evidence>
<gene>
    <name evidence="4" type="ORF">DGMP_31540</name>
</gene>
<accession>A0A8D5FKW2</accession>
<evidence type="ECO:0000256" key="2">
    <source>
        <dbReference type="SAM" id="Phobius"/>
    </source>
</evidence>
<feature type="transmembrane region" description="Helical" evidence="2">
    <location>
        <begin position="18"/>
        <end position="39"/>
    </location>
</feature>
<evidence type="ECO:0000259" key="3">
    <source>
        <dbReference type="Pfam" id="PF00582"/>
    </source>
</evidence>
<dbReference type="Pfam" id="PF00582">
    <property type="entry name" value="Usp"/>
    <property type="match status" value="1"/>
</dbReference>
<keyword evidence="2" id="KW-0812">Transmembrane</keyword>
<keyword evidence="2" id="KW-0472">Membrane</keyword>
<evidence type="ECO:0000313" key="5">
    <source>
        <dbReference type="Proteomes" id="UP000826725"/>
    </source>
</evidence>
<name>A0A8D5FKW2_9BACT</name>
<proteinExistence type="inferred from homology"/>
<keyword evidence="2" id="KW-1133">Transmembrane helix</keyword>
<reference evidence="4" key="1">
    <citation type="submission" date="2020-09" db="EMBL/GenBank/DDBJ databases">
        <title>Desulfogranum mesoprofundum gen. nov., sp. nov., a novel mesophilic, sulfate-reducing chemolithoautotroph isolated from a deep-sea hydrothermal vent chimney in the Suiyo Seamount.</title>
        <authorList>
            <person name="Hashimoto Y."/>
            <person name="Nakagawa S."/>
        </authorList>
    </citation>
    <scope>NUCLEOTIDE SEQUENCE</scope>
    <source>
        <strain evidence="4">KT2</strain>
    </source>
</reference>
<keyword evidence="5" id="KW-1185">Reference proteome</keyword>
<dbReference type="PANTHER" id="PTHR46268">
    <property type="entry name" value="STRESS RESPONSE PROTEIN NHAX"/>
    <property type="match status" value="1"/>
</dbReference>
<sequence length="167" mass="18990">MVKKILVPIAFSQYSKGILNYAAGIAASFNAALIIVNVINDRDLEAVDKISSLGYKVGVEDYLETVKKERRTELKDLMAEMTLPDDQVNFTFKIGDPTNELLKLVVDENIDMVVMGIKTHDIRHIFAGSVAERMFRKCPVTIVSYRDDDVSDRLLKKFIRHRERGKL</sequence>
<comment type="similarity">
    <text evidence="1">Belongs to the universal stress protein A family.</text>
</comment>
<dbReference type="RefSeq" id="WP_228854814.1">
    <property type="nucleotide sequence ID" value="NZ_AP024086.1"/>
</dbReference>
<dbReference type="PANTHER" id="PTHR46268:SF6">
    <property type="entry name" value="UNIVERSAL STRESS PROTEIN UP12"/>
    <property type="match status" value="1"/>
</dbReference>
<organism evidence="4 5">
    <name type="scientific">Desulfomarina profundi</name>
    <dbReference type="NCBI Taxonomy" id="2772557"/>
    <lineage>
        <taxon>Bacteria</taxon>
        <taxon>Pseudomonadati</taxon>
        <taxon>Thermodesulfobacteriota</taxon>
        <taxon>Desulfobulbia</taxon>
        <taxon>Desulfobulbales</taxon>
        <taxon>Desulfobulbaceae</taxon>
        <taxon>Desulfomarina</taxon>
    </lineage>
</organism>
<feature type="domain" description="UspA" evidence="3">
    <location>
        <begin position="1"/>
        <end position="143"/>
    </location>
</feature>